<proteinExistence type="predicted"/>
<evidence type="ECO:0000313" key="3">
    <source>
        <dbReference type="EMBL" id="KAJ7744807.1"/>
    </source>
</evidence>
<dbReference type="Proteomes" id="UP001215280">
    <property type="component" value="Unassembled WGS sequence"/>
</dbReference>
<evidence type="ECO:0000256" key="2">
    <source>
        <dbReference type="SAM" id="SignalP"/>
    </source>
</evidence>
<feature type="chain" id="PRO_5042264569" evidence="2">
    <location>
        <begin position="22"/>
        <end position="148"/>
    </location>
</feature>
<name>A0AAD7IMP6_9AGAR</name>
<feature type="region of interest" description="Disordered" evidence="1">
    <location>
        <begin position="72"/>
        <end position="148"/>
    </location>
</feature>
<evidence type="ECO:0000313" key="4">
    <source>
        <dbReference type="Proteomes" id="UP001215280"/>
    </source>
</evidence>
<gene>
    <name evidence="3" type="ORF">DFH07DRAFT_963650</name>
</gene>
<accession>A0AAD7IMP6</accession>
<comment type="caution">
    <text evidence="3">The sequence shown here is derived from an EMBL/GenBank/DDBJ whole genome shotgun (WGS) entry which is preliminary data.</text>
</comment>
<keyword evidence="2" id="KW-0732">Signal</keyword>
<reference evidence="3" key="1">
    <citation type="submission" date="2023-03" db="EMBL/GenBank/DDBJ databases">
        <title>Massive genome expansion in bonnet fungi (Mycena s.s.) driven by repeated elements and novel gene families across ecological guilds.</title>
        <authorList>
            <consortium name="Lawrence Berkeley National Laboratory"/>
            <person name="Harder C.B."/>
            <person name="Miyauchi S."/>
            <person name="Viragh M."/>
            <person name="Kuo A."/>
            <person name="Thoen E."/>
            <person name="Andreopoulos B."/>
            <person name="Lu D."/>
            <person name="Skrede I."/>
            <person name="Drula E."/>
            <person name="Henrissat B."/>
            <person name="Morin E."/>
            <person name="Kohler A."/>
            <person name="Barry K."/>
            <person name="LaButti K."/>
            <person name="Morin E."/>
            <person name="Salamov A."/>
            <person name="Lipzen A."/>
            <person name="Mereny Z."/>
            <person name="Hegedus B."/>
            <person name="Baldrian P."/>
            <person name="Stursova M."/>
            <person name="Weitz H."/>
            <person name="Taylor A."/>
            <person name="Grigoriev I.V."/>
            <person name="Nagy L.G."/>
            <person name="Martin F."/>
            <person name="Kauserud H."/>
        </authorList>
    </citation>
    <scope>NUCLEOTIDE SEQUENCE</scope>
    <source>
        <strain evidence="3">CBHHK188m</strain>
    </source>
</reference>
<evidence type="ECO:0000256" key="1">
    <source>
        <dbReference type="SAM" id="MobiDB-lite"/>
    </source>
</evidence>
<feature type="compositionally biased region" description="Low complexity" evidence="1">
    <location>
        <begin position="136"/>
        <end position="148"/>
    </location>
</feature>
<feature type="compositionally biased region" description="Basic and acidic residues" evidence="1">
    <location>
        <begin position="107"/>
        <end position="135"/>
    </location>
</feature>
<dbReference type="EMBL" id="JARJLG010000106">
    <property type="protein sequence ID" value="KAJ7744807.1"/>
    <property type="molecule type" value="Genomic_DNA"/>
</dbReference>
<sequence>MYNDALIGIVILGFLVQDLLQHSQHSFGVMESIKQISCLSIPGHTVARRNTSDGRMEIEIAAARVIAALHKESEESRRRCHPRWRAPPCSGASPPTAAPRSRPLARAPREVPRLGGRRAERDVSETDCARRRGSERASPPRASLAPRA</sequence>
<feature type="signal peptide" evidence="2">
    <location>
        <begin position="1"/>
        <end position="21"/>
    </location>
</feature>
<dbReference type="AlphaFoldDB" id="A0AAD7IMP6"/>
<feature type="compositionally biased region" description="Low complexity" evidence="1">
    <location>
        <begin position="92"/>
        <end position="106"/>
    </location>
</feature>
<protein>
    <submittedName>
        <fullName evidence="3">Uncharacterized protein</fullName>
    </submittedName>
</protein>
<keyword evidence="4" id="KW-1185">Reference proteome</keyword>
<organism evidence="3 4">
    <name type="scientific">Mycena maculata</name>
    <dbReference type="NCBI Taxonomy" id="230809"/>
    <lineage>
        <taxon>Eukaryota</taxon>
        <taxon>Fungi</taxon>
        <taxon>Dikarya</taxon>
        <taxon>Basidiomycota</taxon>
        <taxon>Agaricomycotina</taxon>
        <taxon>Agaricomycetes</taxon>
        <taxon>Agaricomycetidae</taxon>
        <taxon>Agaricales</taxon>
        <taxon>Marasmiineae</taxon>
        <taxon>Mycenaceae</taxon>
        <taxon>Mycena</taxon>
    </lineage>
</organism>